<dbReference type="Pfam" id="PF00009">
    <property type="entry name" value="GTP_EFTU"/>
    <property type="match status" value="1"/>
</dbReference>
<dbReference type="InterPro" id="IPR000640">
    <property type="entry name" value="EFG_V-like"/>
</dbReference>
<dbReference type="PANTHER" id="PTHR42908:SF3">
    <property type="entry name" value="ELONGATION FACTOR-LIKE GTPASE 1"/>
    <property type="match status" value="1"/>
</dbReference>
<dbReference type="Gene3D" id="3.30.230.10">
    <property type="match status" value="1"/>
</dbReference>
<dbReference type="EMBL" id="LN891101">
    <property type="protein sequence ID" value="CUS09012.1"/>
    <property type="molecule type" value="Genomic_DNA"/>
</dbReference>
<dbReference type="CDD" id="cd16268">
    <property type="entry name" value="EF2_II"/>
    <property type="match status" value="1"/>
</dbReference>
<keyword evidence="5" id="KW-0378">Hydrolase</keyword>
<dbReference type="GO" id="GO:0003924">
    <property type="term" value="F:GTPase activity"/>
    <property type="evidence" value="ECO:0007669"/>
    <property type="project" value="InterPro"/>
</dbReference>
<dbReference type="InterPro" id="IPR014721">
    <property type="entry name" value="Ribsml_uS5_D2-typ_fold_subgr"/>
</dbReference>
<dbReference type="CDD" id="cd04096">
    <property type="entry name" value="eEF2_snRNP_like_C"/>
    <property type="match status" value="1"/>
</dbReference>
<dbReference type="Proteomes" id="UP001412239">
    <property type="component" value="Unassembled WGS sequence"/>
</dbReference>
<keyword evidence="4" id="KW-0547">Nucleotide-binding</keyword>
<keyword evidence="13" id="KW-1185">Reference proteome</keyword>
<dbReference type="Gene3D" id="3.90.1430.10">
    <property type="entry name" value="Yeast translation eEF2 (G' domain)"/>
    <property type="match status" value="1"/>
</dbReference>
<dbReference type="AlphaFoldDB" id="A0A292PMW8"/>
<dbReference type="Gene3D" id="3.30.70.240">
    <property type="match status" value="1"/>
</dbReference>
<gene>
    <name evidence="12" type="ORF">GSTUAT00006892001</name>
</gene>
<evidence type="ECO:0000256" key="2">
    <source>
        <dbReference type="ARBA" id="ARBA00022490"/>
    </source>
</evidence>
<dbReference type="Pfam" id="PF03144">
    <property type="entry name" value="GTP_EFTU_D2"/>
    <property type="match status" value="1"/>
</dbReference>
<dbReference type="InterPro" id="IPR020568">
    <property type="entry name" value="Ribosomal_Su5_D2-typ_SF"/>
</dbReference>
<evidence type="ECO:0000256" key="5">
    <source>
        <dbReference type="ARBA" id="ARBA00022801"/>
    </source>
</evidence>
<dbReference type="PROSITE" id="PS51722">
    <property type="entry name" value="G_TR_2"/>
    <property type="match status" value="1"/>
</dbReference>
<evidence type="ECO:0000256" key="10">
    <source>
        <dbReference type="SAM" id="MobiDB-lite"/>
    </source>
</evidence>
<dbReference type="CDD" id="cd01681">
    <property type="entry name" value="aeEF2_snRNP_like_IV"/>
    <property type="match status" value="1"/>
</dbReference>
<dbReference type="NCBIfam" id="TIGR00231">
    <property type="entry name" value="small_GTP"/>
    <property type="match status" value="1"/>
</dbReference>
<dbReference type="InterPro" id="IPR009000">
    <property type="entry name" value="Transl_B-barrel_sf"/>
</dbReference>
<organism evidence="12 13">
    <name type="scientific">Tuber aestivum</name>
    <name type="common">summer truffle</name>
    <dbReference type="NCBI Taxonomy" id="59557"/>
    <lineage>
        <taxon>Eukaryota</taxon>
        <taxon>Fungi</taxon>
        <taxon>Dikarya</taxon>
        <taxon>Ascomycota</taxon>
        <taxon>Pezizomycotina</taxon>
        <taxon>Pezizomycetes</taxon>
        <taxon>Pezizales</taxon>
        <taxon>Tuberaceae</taxon>
        <taxon>Tuber</taxon>
    </lineage>
</organism>
<dbReference type="Pfam" id="PF25118">
    <property type="entry name" value="EFL1"/>
    <property type="match status" value="1"/>
</dbReference>
<evidence type="ECO:0000256" key="7">
    <source>
        <dbReference type="ARBA" id="ARBA00048548"/>
    </source>
</evidence>
<keyword evidence="2" id="KW-0963">Cytoplasm</keyword>
<dbReference type="GO" id="GO:0043022">
    <property type="term" value="F:ribosome binding"/>
    <property type="evidence" value="ECO:0007669"/>
    <property type="project" value="TreeGrafter"/>
</dbReference>
<evidence type="ECO:0000313" key="13">
    <source>
        <dbReference type="Proteomes" id="UP001412239"/>
    </source>
</evidence>
<dbReference type="GO" id="GO:0005525">
    <property type="term" value="F:GTP binding"/>
    <property type="evidence" value="ECO:0007669"/>
    <property type="project" value="UniProtKB-KW"/>
</dbReference>
<dbReference type="GO" id="GO:0042256">
    <property type="term" value="P:cytosolic ribosome assembly"/>
    <property type="evidence" value="ECO:0007669"/>
    <property type="project" value="TreeGrafter"/>
</dbReference>
<feature type="region of interest" description="Disordered" evidence="10">
    <location>
        <begin position="475"/>
        <end position="516"/>
    </location>
</feature>
<evidence type="ECO:0000256" key="9">
    <source>
        <dbReference type="ARBA" id="ARBA00081809"/>
    </source>
</evidence>
<evidence type="ECO:0000313" key="12">
    <source>
        <dbReference type="EMBL" id="CUS09012.1"/>
    </source>
</evidence>
<dbReference type="InterPro" id="IPR004161">
    <property type="entry name" value="EFTu-like_2"/>
</dbReference>
<dbReference type="SUPFAM" id="SSF54980">
    <property type="entry name" value="EF-G C-terminal domain-like"/>
    <property type="match status" value="2"/>
</dbReference>
<evidence type="ECO:0000259" key="11">
    <source>
        <dbReference type="PROSITE" id="PS51722"/>
    </source>
</evidence>
<protein>
    <recommendedName>
        <fullName evidence="8">Ribosome assembly protein 1</fullName>
    </recommendedName>
    <alternativeName>
        <fullName evidence="9">Elongation factor-like 1</fullName>
    </alternativeName>
</protein>
<dbReference type="FunFam" id="3.40.50.300:FF:000746">
    <property type="entry name" value="Ribosome assembly protein 1"/>
    <property type="match status" value="1"/>
</dbReference>
<dbReference type="SUPFAM" id="SSF50447">
    <property type="entry name" value="Translation proteins"/>
    <property type="match status" value="1"/>
</dbReference>
<dbReference type="Gene3D" id="3.30.70.870">
    <property type="entry name" value="Elongation Factor G (Translational Gtpase), domain 3"/>
    <property type="match status" value="1"/>
</dbReference>
<dbReference type="CDD" id="cd01885">
    <property type="entry name" value="EF2"/>
    <property type="match status" value="1"/>
</dbReference>
<evidence type="ECO:0000256" key="4">
    <source>
        <dbReference type="ARBA" id="ARBA00022741"/>
    </source>
</evidence>
<dbReference type="InterPro" id="IPR056752">
    <property type="entry name" value="EFL1"/>
</dbReference>
<dbReference type="InterPro" id="IPR000795">
    <property type="entry name" value="T_Tr_GTP-bd_dom"/>
</dbReference>
<dbReference type="GO" id="GO:0005829">
    <property type="term" value="C:cytosol"/>
    <property type="evidence" value="ECO:0007669"/>
    <property type="project" value="TreeGrafter"/>
</dbReference>
<dbReference type="FunFam" id="3.30.70.240:FF:000006">
    <property type="entry name" value="Elongation factor like GTPase 1"/>
    <property type="match status" value="1"/>
</dbReference>
<dbReference type="GO" id="GO:1990904">
    <property type="term" value="C:ribonucleoprotein complex"/>
    <property type="evidence" value="ECO:0007669"/>
    <property type="project" value="TreeGrafter"/>
</dbReference>
<proteinExistence type="predicted"/>
<accession>A0A292PMW8</accession>
<evidence type="ECO:0000256" key="1">
    <source>
        <dbReference type="ARBA" id="ARBA00004496"/>
    </source>
</evidence>
<feature type="compositionally biased region" description="Low complexity" evidence="10">
    <location>
        <begin position="216"/>
        <end position="232"/>
    </location>
</feature>
<sequence length="1095" mass="121126">MPPITPSQIAALQRNGENIRNICILAHVDHGKTSLSDCLISTNGIISPKLAGRVRYLDSRPDEQLRGITMESSAISLYFRLTRPEAEVAEFASHEYLINLIDSPGHIDFSSEVSTASRLCDGAVVLVDAVEGVCSQTVTVLRQTWVEHIRPILVINKIDRLVTEIKLSPHEAYVHLSKLLVQVNAVMGSFFAGERMEEDLKWRETLEARLKETEKSNSPSSESAGKGSSTDTPTEEYEEKDDKDIYFAPEKGNVIFASAMDGWAFTVRQFAGIHEKKLGIKKSTLEKVLWGDYYLDPKTKRVLQQRHLKGRNLKPMFVQLVLDNIWAVYASTVLNKDQEKIEKIVKSLGLKILPREMRSKDTRSLLSTIFSQWLPLSSAVLVSVIETLPSPPAAQKQRIPAIISSAPGSQEVSEVVRDAMVGFDKSESAPVLAYVSKMVAVPESQLKKTQRVQLTAEEMRELGRQKRIEIARALASENAENPGNESGVDGTGPSDAPQYTAEEGQEGSEKAPEEAEDKEHLIGFARLYSGTIKIGQELYVLGPKYSPSHPDQHVHKFVVTDLYYMMGRDLQVLDEIPAGNVFAIGGLDGKLLKSGTLCSLGRGGVNLAGVGSRAAPIVRVAVEPKNPSQLNNMIEGLKLLEQADPCAEYIVQESGEHVLLTAGELHLERCLKDLRERFAKIDIQSSAPIVPYRETIVSAAEMPLPRDPNFPRGTVQVVTTSKKISIRIRVRPLPNRVTEFLIENIASIKKLYSERRGSEEAAATAENETSAGLEESDGVHKVKVLSLKEFKEGLAKSFGGTGQDCWNGVVEKMAAFGPRRIGPNLLIDATGKGLCRKLLHDNALESQCTKTTEDEEATPDIARGLGDRISHAFQLTTAQGPLCHEPVQGIACFVEEAINPTEDENLEGAAARSRNYEIIASVRDAMRQGFLDWSPRLLMAMYSCDIQASSEFCFAWWIVFCSKANSLPAEVLGKVYGVITRRRGRIVAEEMKEGTPFFTIKARLPIAESFGFGDDIRKRTSGAASPQLIFTGYEMLVDEDPFWIPFTEDELEDLGELADRENVARKYMDAVRVRKGLPVQKKLVANANKQKTLKR</sequence>
<reference evidence="12" key="1">
    <citation type="submission" date="2015-10" db="EMBL/GenBank/DDBJ databases">
        <authorList>
            <person name="Regsiter A."/>
            <person name="william w."/>
        </authorList>
    </citation>
    <scope>NUCLEOTIDE SEQUENCE</scope>
    <source>
        <strain evidence="12">Montdore</strain>
    </source>
</reference>
<keyword evidence="6" id="KW-0342">GTP-binding</keyword>
<dbReference type="Pfam" id="PF14492">
    <property type="entry name" value="EFG_III"/>
    <property type="match status" value="1"/>
</dbReference>
<dbReference type="InterPro" id="IPR027417">
    <property type="entry name" value="P-loop_NTPase"/>
</dbReference>
<dbReference type="InterPro" id="IPR035647">
    <property type="entry name" value="EFG_III/V"/>
</dbReference>
<dbReference type="FunFam" id="3.90.1430.10:FF:000002">
    <property type="entry name" value="Elongation factor like GTPase 1"/>
    <property type="match status" value="1"/>
</dbReference>
<evidence type="ECO:0000256" key="3">
    <source>
        <dbReference type="ARBA" id="ARBA00022517"/>
    </source>
</evidence>
<dbReference type="SMART" id="SM00838">
    <property type="entry name" value="EFG_C"/>
    <property type="match status" value="1"/>
</dbReference>
<dbReference type="InterPro" id="IPR041095">
    <property type="entry name" value="EFG_II"/>
</dbReference>
<dbReference type="Pfam" id="PF00679">
    <property type="entry name" value="EFG_C"/>
    <property type="match status" value="1"/>
</dbReference>
<feature type="domain" description="Tr-type G" evidence="11">
    <location>
        <begin position="17"/>
        <end position="298"/>
    </location>
</feature>
<dbReference type="InterPro" id="IPR005225">
    <property type="entry name" value="Small_GTP-bd"/>
</dbReference>
<name>A0A292PMW8_9PEZI</name>
<evidence type="ECO:0000256" key="8">
    <source>
        <dbReference type="ARBA" id="ARBA00068031"/>
    </source>
</evidence>
<dbReference type="Gene3D" id="3.40.50.300">
    <property type="entry name" value="P-loop containing nucleotide triphosphate hydrolases"/>
    <property type="match status" value="1"/>
</dbReference>
<dbReference type="PANTHER" id="PTHR42908">
    <property type="entry name" value="TRANSLATION ELONGATION FACTOR-RELATED"/>
    <property type="match status" value="1"/>
</dbReference>
<comment type="catalytic activity">
    <reaction evidence="7">
        <text>GTP + H2O = GDP + phosphate + H(+)</text>
        <dbReference type="Rhea" id="RHEA:19669"/>
        <dbReference type="ChEBI" id="CHEBI:15377"/>
        <dbReference type="ChEBI" id="CHEBI:15378"/>
        <dbReference type="ChEBI" id="CHEBI:37565"/>
        <dbReference type="ChEBI" id="CHEBI:43474"/>
        <dbReference type="ChEBI" id="CHEBI:58189"/>
    </reaction>
</comment>
<dbReference type="PRINTS" id="PR00315">
    <property type="entry name" value="ELONGATNFCT"/>
</dbReference>
<dbReference type="SUPFAM" id="SSF52540">
    <property type="entry name" value="P-loop containing nucleoside triphosphate hydrolases"/>
    <property type="match status" value="1"/>
</dbReference>
<evidence type="ECO:0000256" key="6">
    <source>
        <dbReference type="ARBA" id="ARBA00023134"/>
    </source>
</evidence>
<dbReference type="Gene3D" id="2.40.30.10">
    <property type="entry name" value="Translation factors"/>
    <property type="match status" value="1"/>
</dbReference>
<dbReference type="CDD" id="cd16261">
    <property type="entry name" value="EF2_snRNP_III"/>
    <property type="match status" value="1"/>
</dbReference>
<feature type="compositionally biased region" description="Basic and acidic residues" evidence="10">
    <location>
        <begin position="507"/>
        <end position="516"/>
    </location>
</feature>
<dbReference type="FunFam" id="3.30.70.870:FF:000002">
    <property type="entry name" value="Translation elongation factor 2"/>
    <property type="match status" value="1"/>
</dbReference>
<feature type="region of interest" description="Disordered" evidence="10">
    <location>
        <begin position="211"/>
        <end position="242"/>
    </location>
</feature>
<comment type="subcellular location">
    <subcellularLocation>
        <location evidence="1">Cytoplasm</location>
    </subcellularLocation>
</comment>
<keyword evidence="3" id="KW-0690">Ribosome biogenesis</keyword>
<dbReference type="SUPFAM" id="SSF54211">
    <property type="entry name" value="Ribosomal protein S5 domain 2-like"/>
    <property type="match status" value="1"/>
</dbReference>